<keyword evidence="2" id="KW-0472">Membrane</keyword>
<keyword evidence="2" id="KW-0812">Transmembrane</keyword>
<dbReference type="Proteomes" id="UP000282087">
    <property type="component" value="Unassembled WGS sequence"/>
</dbReference>
<evidence type="ECO:0000313" key="3">
    <source>
        <dbReference type="EMBL" id="RMX69912.1"/>
    </source>
</evidence>
<evidence type="ECO:0000256" key="2">
    <source>
        <dbReference type="SAM" id="Phobius"/>
    </source>
</evidence>
<accession>A0A3M6VUE6</accession>
<evidence type="ECO:0000313" key="5">
    <source>
        <dbReference type="Proteomes" id="UP000282087"/>
    </source>
</evidence>
<feature type="transmembrane region" description="Helical" evidence="2">
    <location>
        <begin position="132"/>
        <end position="153"/>
    </location>
</feature>
<feature type="compositionally biased region" description="Basic and acidic residues" evidence="1">
    <location>
        <begin position="282"/>
        <end position="293"/>
    </location>
</feature>
<dbReference type="Proteomes" id="UP000286097">
    <property type="component" value="Unassembled WGS sequence"/>
</dbReference>
<sequence>MPRWLTQSGERNETVYYSQGMGLWLNYTEHVGDPRFDPGNSLWVPPQESGVDTYSIQWYSAKKIISMQQSFCTRAVGELHKQYCQAMDVYCGTAMTLLQLMLSVIAGVALVVVVWAIHLITTTHCTIADLYLTHLCVLNGVGCLVAAMVWYFFVFRLILSSTFYQDQSNRCLENDTGRTCWQIGLCVYLLIAGGIFYPLLAMLVISHVDKKFKRFQRLLRQMYETVAVIEAPPPVVDMKTHVQANDTLHSTEVALDFEEYLESTKLAPLKKHPSAVLLMNASKKDSEKKKNESSTKQYAEV</sequence>
<organism evidence="3 5">
    <name type="scientific">Peronospora effusa</name>
    <dbReference type="NCBI Taxonomy" id="542832"/>
    <lineage>
        <taxon>Eukaryota</taxon>
        <taxon>Sar</taxon>
        <taxon>Stramenopiles</taxon>
        <taxon>Oomycota</taxon>
        <taxon>Peronosporomycetes</taxon>
        <taxon>Peronosporales</taxon>
        <taxon>Peronosporaceae</taxon>
        <taxon>Peronospora</taxon>
    </lineage>
</organism>
<dbReference type="EMBL" id="QLLG01000010">
    <property type="protein sequence ID" value="RMX69912.1"/>
    <property type="molecule type" value="Genomic_DNA"/>
</dbReference>
<feature type="region of interest" description="Disordered" evidence="1">
    <location>
        <begin position="280"/>
        <end position="301"/>
    </location>
</feature>
<evidence type="ECO:0000313" key="4">
    <source>
        <dbReference type="EMBL" id="RQM10913.1"/>
    </source>
</evidence>
<keyword evidence="5" id="KW-1185">Reference proteome</keyword>
<comment type="caution">
    <text evidence="3">The sequence shown here is derived from an EMBL/GenBank/DDBJ whole genome shotgun (WGS) entry which is preliminary data.</text>
</comment>
<feature type="transmembrane region" description="Helical" evidence="2">
    <location>
        <begin position="97"/>
        <end position="120"/>
    </location>
</feature>
<feature type="transmembrane region" description="Helical" evidence="2">
    <location>
        <begin position="181"/>
        <end position="205"/>
    </location>
</feature>
<dbReference type="AlphaFoldDB" id="A0A3M6VUE6"/>
<evidence type="ECO:0000256" key="1">
    <source>
        <dbReference type="SAM" id="MobiDB-lite"/>
    </source>
</evidence>
<dbReference type="OrthoDB" id="59523at2759"/>
<proteinExistence type="predicted"/>
<reference evidence="5 6" key="1">
    <citation type="submission" date="2018-06" db="EMBL/GenBank/DDBJ databases">
        <title>Comparative genomics of downy mildews reveals potential adaptations to biotrophy.</title>
        <authorList>
            <person name="Fletcher K."/>
            <person name="Klosterman S.J."/>
            <person name="Derevnina L."/>
            <person name="Martin F."/>
            <person name="Koike S."/>
            <person name="Reyes Chin-Wo S."/>
            <person name="Mou B."/>
            <person name="Michelmore R."/>
        </authorList>
    </citation>
    <scope>NUCLEOTIDE SEQUENCE [LARGE SCALE GENOMIC DNA]</scope>
    <source>
        <strain evidence="4 6">R13</strain>
        <strain evidence="3 5">R14</strain>
    </source>
</reference>
<evidence type="ECO:0000313" key="6">
    <source>
        <dbReference type="Proteomes" id="UP000286097"/>
    </source>
</evidence>
<keyword evidence="2" id="KW-1133">Transmembrane helix</keyword>
<dbReference type="VEuPathDB" id="FungiDB:DD237_006079"/>
<gene>
    <name evidence="4" type="ORF">DD237_006079</name>
    <name evidence="3" type="ORF">DD238_001792</name>
</gene>
<name>A0A3M6VUE6_9STRA</name>
<protein>
    <submittedName>
        <fullName evidence="3">Uncharacterized protein</fullName>
    </submittedName>
</protein>
<dbReference type="EMBL" id="QKXF01000509">
    <property type="protein sequence ID" value="RQM10913.1"/>
    <property type="molecule type" value="Genomic_DNA"/>
</dbReference>